<evidence type="ECO:0000256" key="6">
    <source>
        <dbReference type="ARBA" id="ARBA00023125"/>
    </source>
</evidence>
<keyword evidence="7" id="KW-0804">Transcription</keyword>
<dbReference type="GO" id="GO:0046983">
    <property type="term" value="F:protein dimerization activity"/>
    <property type="evidence" value="ECO:0007669"/>
    <property type="project" value="InterPro"/>
</dbReference>
<evidence type="ECO:0000256" key="9">
    <source>
        <dbReference type="PROSITE-ProRule" id="PRU00027"/>
    </source>
</evidence>
<name>A0A6P8WDQ1_DROAB</name>
<feature type="non-terminal residue" evidence="12">
    <location>
        <position position="1"/>
    </location>
</feature>
<dbReference type="GO" id="GO:0005634">
    <property type="term" value="C:nucleus"/>
    <property type="evidence" value="ECO:0007669"/>
    <property type="project" value="UniProtKB-SubCell"/>
</dbReference>
<dbReference type="RefSeq" id="XP_034097373.2">
    <property type="nucleotide sequence ID" value="XM_034241482.2"/>
</dbReference>
<keyword evidence="6" id="KW-0238">DNA-binding</keyword>
<evidence type="ECO:0000256" key="4">
    <source>
        <dbReference type="ARBA" id="ARBA00022833"/>
    </source>
</evidence>
<dbReference type="GO" id="GO:0009791">
    <property type="term" value="P:post-embryonic development"/>
    <property type="evidence" value="ECO:0007669"/>
    <property type="project" value="UniProtKB-ARBA"/>
</dbReference>
<proteinExistence type="predicted"/>
<evidence type="ECO:0000313" key="11">
    <source>
        <dbReference type="Proteomes" id="UP000515160"/>
    </source>
</evidence>
<keyword evidence="11" id="KW-1185">Reference proteome</keyword>
<dbReference type="OrthoDB" id="117690at2759"/>
<dbReference type="InterPro" id="IPR036236">
    <property type="entry name" value="Znf_C2H2_sf"/>
</dbReference>
<evidence type="ECO:0000256" key="3">
    <source>
        <dbReference type="ARBA" id="ARBA00022771"/>
    </source>
</evidence>
<feature type="domain" description="BED-type" evidence="10">
    <location>
        <begin position="7"/>
        <end position="58"/>
    </location>
</feature>
<reference evidence="12" key="1">
    <citation type="submission" date="2025-08" db="UniProtKB">
        <authorList>
            <consortium name="RefSeq"/>
        </authorList>
    </citation>
    <scope>IDENTIFICATION</scope>
    <source>
        <strain evidence="12">15112-1751.03</strain>
        <tissue evidence="12">Whole Adult</tissue>
    </source>
</reference>
<dbReference type="GO" id="GO:0008270">
    <property type="term" value="F:zinc ion binding"/>
    <property type="evidence" value="ECO:0007669"/>
    <property type="project" value="UniProtKB-KW"/>
</dbReference>
<keyword evidence="3 9" id="KW-0863">Zinc-finger</keyword>
<sequence length="603" mass="69663">TDVRRNSKRSRVWNFFDKQSETVAKYYLCQKIYSRKGRGTTCLRNHLKSKHPGEFQTLNKTDLTYKLKTEMSGSRSSRSHLGLQNADPLGSFNAIDESLVRMLIEDLSFNMIEGVGFSNLMKVLRPRYALRPINYYVNIICQDVYQRMHSHLMQQLSTLDSLTLVTSLYTNNGQGLLTLSGYGISSDFQLRLFRLKCEPMDKEFMTDVSSIVCKIIDNTVTELKLPKDKINFIIKNEETCVPDSRIVCSTSLLKMCVKSALDANEQLQQLDAKCVKIVKYFQRSRIAYNHLKCIHEDRLNRTEIPPIFDDEEFSPKWNSIFLLKASLLQVKDALTIYAEENNNDMIKIYPDEWENIELCNRVIQPIEEVIEIWSKSTASSVIPLVAAVKDSLRNDIHNYASSKTICSFAGKLLEALETKCIPLTRDIKYLMATYLDPRYKQAFFNQEEVQLVTDEMLTQLSRIQNHGRQPPPKSNVNLSNVNADVKTDSKIDSFLDNMLALGNNNLEAQYQFKNLLYLYNSEARIDRQSDPIIWWQSNPKYALLFPIVRKYLTIPAACNYSEQLLSKSTNFLSYWLSWDLDLSHENVCKILFTKANFGILDHE</sequence>
<dbReference type="InterPro" id="IPR008906">
    <property type="entry name" value="HATC_C_dom"/>
</dbReference>
<evidence type="ECO:0000256" key="2">
    <source>
        <dbReference type="ARBA" id="ARBA00022723"/>
    </source>
</evidence>
<dbReference type="AlphaFoldDB" id="A0A6P8WDQ1"/>
<protein>
    <submittedName>
        <fullName evidence="12">Zinc finger BED domain-containing protein 4</fullName>
    </submittedName>
</protein>
<dbReference type="Pfam" id="PF05699">
    <property type="entry name" value="Dimer_Tnp_hAT"/>
    <property type="match status" value="1"/>
</dbReference>
<keyword evidence="4" id="KW-0862">Zinc</keyword>
<dbReference type="SUPFAM" id="SSF53098">
    <property type="entry name" value="Ribonuclease H-like"/>
    <property type="match status" value="1"/>
</dbReference>
<organism evidence="11 12">
    <name type="scientific">Drosophila albomicans</name>
    <name type="common">Fruit fly</name>
    <dbReference type="NCBI Taxonomy" id="7291"/>
    <lineage>
        <taxon>Eukaryota</taxon>
        <taxon>Metazoa</taxon>
        <taxon>Ecdysozoa</taxon>
        <taxon>Arthropoda</taxon>
        <taxon>Hexapoda</taxon>
        <taxon>Insecta</taxon>
        <taxon>Pterygota</taxon>
        <taxon>Neoptera</taxon>
        <taxon>Endopterygota</taxon>
        <taxon>Diptera</taxon>
        <taxon>Brachycera</taxon>
        <taxon>Muscomorpha</taxon>
        <taxon>Ephydroidea</taxon>
        <taxon>Drosophilidae</taxon>
        <taxon>Drosophila</taxon>
    </lineage>
</organism>
<keyword evidence="2" id="KW-0479">Metal-binding</keyword>
<evidence type="ECO:0000256" key="7">
    <source>
        <dbReference type="ARBA" id="ARBA00023163"/>
    </source>
</evidence>
<keyword evidence="5" id="KW-0805">Transcription regulation</keyword>
<keyword evidence="8" id="KW-0539">Nucleus</keyword>
<comment type="subcellular location">
    <subcellularLocation>
        <location evidence="1">Nucleus</location>
    </subcellularLocation>
</comment>
<evidence type="ECO:0000256" key="1">
    <source>
        <dbReference type="ARBA" id="ARBA00004123"/>
    </source>
</evidence>
<dbReference type="PROSITE" id="PS50808">
    <property type="entry name" value="ZF_BED"/>
    <property type="match status" value="1"/>
</dbReference>
<dbReference type="Proteomes" id="UP000515160">
    <property type="component" value="Chromosome 2L"/>
</dbReference>
<evidence type="ECO:0000256" key="8">
    <source>
        <dbReference type="ARBA" id="ARBA00023242"/>
    </source>
</evidence>
<dbReference type="GO" id="GO:0003677">
    <property type="term" value="F:DNA binding"/>
    <property type="evidence" value="ECO:0007669"/>
    <property type="project" value="UniProtKB-KW"/>
</dbReference>
<evidence type="ECO:0000313" key="12">
    <source>
        <dbReference type="RefSeq" id="XP_034097373.2"/>
    </source>
</evidence>
<gene>
    <name evidence="12" type="primary">LOC117563260</name>
</gene>
<evidence type="ECO:0000256" key="5">
    <source>
        <dbReference type="ARBA" id="ARBA00023015"/>
    </source>
</evidence>
<evidence type="ECO:0000259" key="10">
    <source>
        <dbReference type="PROSITE" id="PS50808"/>
    </source>
</evidence>
<accession>A0A6P8WDQ1</accession>
<dbReference type="PANTHER" id="PTHR46481">
    <property type="entry name" value="ZINC FINGER BED DOMAIN-CONTAINING PROTEIN 4"/>
    <property type="match status" value="1"/>
</dbReference>
<dbReference type="SMART" id="SM00614">
    <property type="entry name" value="ZnF_BED"/>
    <property type="match status" value="1"/>
</dbReference>
<dbReference type="Pfam" id="PF02892">
    <property type="entry name" value="zf-BED"/>
    <property type="match status" value="1"/>
</dbReference>
<dbReference type="GeneID" id="117563260"/>
<dbReference type="InterPro" id="IPR052035">
    <property type="entry name" value="ZnF_BED_domain_contain"/>
</dbReference>
<dbReference type="InterPro" id="IPR003656">
    <property type="entry name" value="Znf_BED"/>
</dbReference>
<dbReference type="PANTHER" id="PTHR46481:SF10">
    <property type="entry name" value="ZINC FINGER BED DOMAIN-CONTAINING PROTEIN 39"/>
    <property type="match status" value="1"/>
</dbReference>
<dbReference type="SUPFAM" id="SSF57667">
    <property type="entry name" value="beta-beta-alpha zinc fingers"/>
    <property type="match status" value="1"/>
</dbReference>
<dbReference type="InterPro" id="IPR012337">
    <property type="entry name" value="RNaseH-like_sf"/>
</dbReference>